<evidence type="ECO:0000313" key="4">
    <source>
        <dbReference type="WBParaSite" id="MBELARI_LOCUS3265"/>
    </source>
</evidence>
<dbReference type="WBParaSite" id="MBELARI_LOCUS3265">
    <property type="protein sequence ID" value="MBELARI_LOCUS3265"/>
    <property type="gene ID" value="MBELARI_LOCUS3265"/>
</dbReference>
<reference evidence="4" key="1">
    <citation type="submission" date="2024-02" db="UniProtKB">
        <authorList>
            <consortium name="WormBaseParasite"/>
        </authorList>
    </citation>
    <scope>IDENTIFICATION</scope>
</reference>
<name>A0AAF3F9J0_9BILA</name>
<dbReference type="AlphaFoldDB" id="A0AAF3F9J0"/>
<accession>A0AAF3F9J0</accession>
<proteinExistence type="predicted"/>
<keyword evidence="2" id="KW-0812">Transmembrane</keyword>
<feature type="transmembrane region" description="Helical" evidence="2">
    <location>
        <begin position="413"/>
        <end position="437"/>
    </location>
</feature>
<dbReference type="PANTHER" id="PTHR22941:SF26">
    <property type="entry name" value="SERPENTINE RECEPTOR, CLASS H"/>
    <property type="match status" value="1"/>
</dbReference>
<feature type="transmembrane region" description="Helical" evidence="2">
    <location>
        <begin position="204"/>
        <end position="226"/>
    </location>
</feature>
<keyword evidence="3" id="KW-1185">Reference proteome</keyword>
<organism evidence="3 4">
    <name type="scientific">Mesorhabditis belari</name>
    <dbReference type="NCBI Taxonomy" id="2138241"/>
    <lineage>
        <taxon>Eukaryota</taxon>
        <taxon>Metazoa</taxon>
        <taxon>Ecdysozoa</taxon>
        <taxon>Nematoda</taxon>
        <taxon>Chromadorea</taxon>
        <taxon>Rhabditida</taxon>
        <taxon>Rhabditina</taxon>
        <taxon>Rhabditomorpha</taxon>
        <taxon>Rhabditoidea</taxon>
        <taxon>Rhabditidae</taxon>
        <taxon>Mesorhabditinae</taxon>
        <taxon>Mesorhabditis</taxon>
    </lineage>
</organism>
<dbReference type="InterPro" id="IPR019422">
    <property type="entry name" value="7TM_GPCR_serpentine_rcpt_Srh"/>
</dbReference>
<protein>
    <submittedName>
        <fullName evidence="4">Uncharacterized protein</fullName>
    </submittedName>
</protein>
<feature type="transmembrane region" description="Helical" evidence="2">
    <location>
        <begin position="310"/>
        <end position="335"/>
    </location>
</feature>
<feature type="transmembrane region" description="Helical" evidence="2">
    <location>
        <begin position="246"/>
        <end position="266"/>
    </location>
</feature>
<keyword evidence="1" id="KW-0175">Coiled coil</keyword>
<dbReference type="InterPro" id="IPR053220">
    <property type="entry name" value="Nematode_rcpt-like_serp_H"/>
</dbReference>
<feature type="coiled-coil region" evidence="1">
    <location>
        <begin position="135"/>
        <end position="169"/>
    </location>
</feature>
<dbReference type="Proteomes" id="UP000887575">
    <property type="component" value="Unassembled WGS sequence"/>
</dbReference>
<evidence type="ECO:0000256" key="2">
    <source>
        <dbReference type="SAM" id="Phobius"/>
    </source>
</evidence>
<dbReference type="Pfam" id="PF10318">
    <property type="entry name" value="7TM_GPCR_Srh"/>
    <property type="match status" value="1"/>
</dbReference>
<sequence>MNDKEIMEILKQNLKEKLAMQPKNVDVQESSSDRRVDRPRLDHDYFPEYLIERQKNEIMREQIDVLLKQNGILVRNGLKFVHSATEYKQLCDQSDTISLQAAFGEQNSFLDEINPEMEWESQVKYMEVAGKLEKGQEMDREIMAFMQEAQELERTNQEIKRTVKSISTTLFDIVAGLFGPVLVHQWLSAYFVGFIRISGFQIHIFAVFYIGLMINQGYAIVTAFFFKIKSLSAEHLRKRITDFQKIVVYSMYGSIPILLLLFLISYPTNMIDETAKAKPPVLFQIATTPELSPLSNDPTFVVYIIQGNPILLTFVILLVACGGICVFTMTFLMYIAAHQLTLNSLALSPKTMLLQKRMLYILMIQVRNISKIRLKSTIRQFCALTCSFAFPYASFVLVSIIERLGFPVDFYDYVSPFICLIGVTHSGVTSLVVLLCTKPYRLALWNMFRCHKLMEGLYGSTTTKSILPGNQSFIASNAHTNEMFMKRRANIQAMAFLSHRSVSNK</sequence>
<keyword evidence="2" id="KW-1133">Transmembrane helix</keyword>
<feature type="transmembrane region" description="Helical" evidence="2">
    <location>
        <begin position="381"/>
        <end position="401"/>
    </location>
</feature>
<keyword evidence="2" id="KW-0472">Membrane</keyword>
<evidence type="ECO:0000313" key="3">
    <source>
        <dbReference type="Proteomes" id="UP000887575"/>
    </source>
</evidence>
<dbReference type="PANTHER" id="PTHR22941">
    <property type="entry name" value="SERPENTINE RECEPTOR"/>
    <property type="match status" value="1"/>
</dbReference>
<feature type="transmembrane region" description="Helical" evidence="2">
    <location>
        <begin position="170"/>
        <end position="192"/>
    </location>
</feature>
<evidence type="ECO:0000256" key="1">
    <source>
        <dbReference type="SAM" id="Coils"/>
    </source>
</evidence>